<reference evidence="1" key="1">
    <citation type="journal article" date="2014" name="Int. J. Syst. Evol. Microbiol.">
        <title>Complete genome sequence of Corynebacterium casei LMG S-19264T (=DSM 44701T), isolated from a smear-ripened cheese.</title>
        <authorList>
            <consortium name="US DOE Joint Genome Institute (JGI-PGF)"/>
            <person name="Walter F."/>
            <person name="Albersmeier A."/>
            <person name="Kalinowski J."/>
            <person name="Ruckert C."/>
        </authorList>
    </citation>
    <scope>NUCLEOTIDE SEQUENCE</scope>
    <source>
        <strain evidence="1">VKM B-2935</strain>
    </source>
</reference>
<protein>
    <recommendedName>
        <fullName evidence="3">Transcriptional antiterminator</fullName>
    </recommendedName>
</protein>
<reference evidence="1" key="2">
    <citation type="submission" date="2023-01" db="EMBL/GenBank/DDBJ databases">
        <authorList>
            <person name="Sun Q."/>
            <person name="Evtushenko L."/>
        </authorList>
    </citation>
    <scope>NUCLEOTIDE SEQUENCE</scope>
    <source>
        <strain evidence="1">VKM B-2935</strain>
    </source>
</reference>
<proteinExistence type="predicted"/>
<dbReference type="Gene3D" id="2.30.30.400">
    <property type="entry name" value="Rof-like"/>
    <property type="match status" value="1"/>
</dbReference>
<evidence type="ECO:0000313" key="1">
    <source>
        <dbReference type="EMBL" id="GLK89000.1"/>
    </source>
</evidence>
<dbReference type="EMBL" id="BSFN01000004">
    <property type="protein sequence ID" value="GLK89000.1"/>
    <property type="molecule type" value="Genomic_DNA"/>
</dbReference>
<dbReference type="SUPFAM" id="SSF101744">
    <property type="entry name" value="Rof/RNase P subunit-like"/>
    <property type="match status" value="1"/>
</dbReference>
<sequence>MTSPEGHYQPLSCDLYDYLEMACLYQYRLLIEMVEGGQFEARALDTRTNAQKEEYLQVLVDDEKVELRIDRLLAITPLNEKAKFGRVELAGLYCST</sequence>
<dbReference type="InterPro" id="IPR009778">
    <property type="entry name" value="ROF"/>
</dbReference>
<dbReference type="Proteomes" id="UP001143328">
    <property type="component" value="Unassembled WGS sequence"/>
</dbReference>
<comment type="caution">
    <text evidence="1">The sequence shown here is derived from an EMBL/GenBank/DDBJ whole genome shotgun (WGS) entry which is preliminary data.</text>
</comment>
<dbReference type="InterPro" id="IPR023534">
    <property type="entry name" value="Rof/RNase_P-like"/>
</dbReference>
<gene>
    <name evidence="1" type="ORF">GCM10017655_20620</name>
</gene>
<evidence type="ECO:0000313" key="2">
    <source>
        <dbReference type="Proteomes" id="UP001143328"/>
    </source>
</evidence>
<dbReference type="Pfam" id="PF07073">
    <property type="entry name" value="ROF"/>
    <property type="match status" value="1"/>
</dbReference>
<dbReference type="AlphaFoldDB" id="A0A9W6K794"/>
<keyword evidence="2" id="KW-1185">Reference proteome</keyword>
<dbReference type="InterPro" id="IPR038626">
    <property type="entry name" value="Rof-like_sf"/>
</dbReference>
<organism evidence="1 2">
    <name type="scientific">Pseudomonas turukhanskensis</name>
    <dbReference type="NCBI Taxonomy" id="1806536"/>
    <lineage>
        <taxon>Bacteria</taxon>
        <taxon>Pseudomonadati</taxon>
        <taxon>Pseudomonadota</taxon>
        <taxon>Gammaproteobacteria</taxon>
        <taxon>Pseudomonadales</taxon>
        <taxon>Pseudomonadaceae</taxon>
        <taxon>Pseudomonas</taxon>
    </lineage>
</organism>
<accession>A0A9W6K794</accession>
<evidence type="ECO:0008006" key="3">
    <source>
        <dbReference type="Google" id="ProtNLM"/>
    </source>
</evidence>
<dbReference type="RefSeq" id="WP_271195198.1">
    <property type="nucleotide sequence ID" value="NZ_BSFN01000004.1"/>
</dbReference>
<name>A0A9W6K794_9PSED</name>